<dbReference type="SUPFAM" id="SSF56059">
    <property type="entry name" value="Glutathione synthetase ATP-binding domain-like"/>
    <property type="match status" value="1"/>
</dbReference>
<keyword evidence="4" id="KW-0547">Nucleotide-binding</keyword>
<keyword evidence="5" id="KW-0460">Magnesium</keyword>
<evidence type="ECO:0000313" key="9">
    <source>
        <dbReference type="Proteomes" id="UP001595799"/>
    </source>
</evidence>
<dbReference type="InterPro" id="IPR005809">
    <property type="entry name" value="Succ_CoA_ligase-like_bsu"/>
</dbReference>
<dbReference type="PIRSF" id="PIRSF001554">
    <property type="entry name" value="SucCS_beta"/>
    <property type="match status" value="1"/>
</dbReference>
<evidence type="ECO:0000256" key="1">
    <source>
        <dbReference type="ARBA" id="ARBA00022532"/>
    </source>
</evidence>
<gene>
    <name evidence="8" type="ORF">ACFOW6_11885</name>
</gene>
<keyword evidence="2" id="KW-0436">Ligase</keyword>
<dbReference type="PANTHER" id="PTHR11815:SF10">
    <property type="entry name" value="SUCCINATE--COA LIGASE [GDP-FORMING] SUBUNIT BETA, MITOCHONDRIAL"/>
    <property type="match status" value="1"/>
</dbReference>
<dbReference type="PANTHER" id="PTHR11815">
    <property type="entry name" value="SUCCINYL-COA SYNTHETASE BETA CHAIN"/>
    <property type="match status" value="1"/>
</dbReference>
<dbReference type="EMBL" id="JBHSCW010000006">
    <property type="protein sequence ID" value="MFC4352240.1"/>
    <property type="molecule type" value="Genomic_DNA"/>
</dbReference>
<protein>
    <submittedName>
        <fullName evidence="8">ATP-grasp domain-containing protein</fullName>
    </submittedName>
</protein>
<evidence type="ECO:0000256" key="4">
    <source>
        <dbReference type="ARBA" id="ARBA00022741"/>
    </source>
</evidence>
<dbReference type="Pfam" id="PF00549">
    <property type="entry name" value="Ligase_CoA"/>
    <property type="match status" value="1"/>
</dbReference>
<dbReference type="InterPro" id="IPR013815">
    <property type="entry name" value="ATP_grasp_subdomain_1"/>
</dbReference>
<evidence type="ECO:0000313" key="8">
    <source>
        <dbReference type="EMBL" id="MFC4352240.1"/>
    </source>
</evidence>
<proteinExistence type="predicted"/>
<dbReference type="Gene3D" id="3.30.470.20">
    <property type="entry name" value="ATP-grasp fold, B domain"/>
    <property type="match status" value="1"/>
</dbReference>
<sequence length="373" mass="39833">MDLLEYQGKALLHRHGIPIPKGALWPDLPGCEGRIVLKAQVASGKRGKRGGIRVLDGPETAQDAVREMESLIFDGETVSEVYLEECLDIARELYLAFAVDRDRRCPVLLASPEGGIDVEEAPADALLRLPIDPFLGLREFHIAAAARWLGVGVEAREQLAGVVRSLYSLMISEDAELVEINPLVVTGDGNIVAADAKVSLDDNAAFRRQAITESREPSQTRMSQLEQAVAEAGAVGIEIDPDGDIVAVVSGAGLMMATLDILCQAGLRVRAVVDLGGSVLAGGEVLGRVFQAVVAAGPQATFLNAYMHTALCDELARMLIEAQQIAPLEGQVVVRLKGRNSDAGRSLLADQGFEVFEDLAPAIQALTQSRELV</sequence>
<keyword evidence="3" id="KW-0479">Metal-binding</keyword>
<dbReference type="Pfam" id="PF08442">
    <property type="entry name" value="ATP-grasp_2"/>
    <property type="match status" value="1"/>
</dbReference>
<evidence type="ECO:0000256" key="5">
    <source>
        <dbReference type="ARBA" id="ARBA00022842"/>
    </source>
</evidence>
<feature type="domain" description="ATP-grasp fold succinyl-CoA synthetase-type" evidence="7">
    <location>
        <begin position="3"/>
        <end position="185"/>
    </location>
</feature>
<keyword evidence="9" id="KW-1185">Reference proteome</keyword>
<dbReference type="Proteomes" id="UP001595799">
    <property type="component" value="Unassembled WGS sequence"/>
</dbReference>
<evidence type="ECO:0000259" key="7">
    <source>
        <dbReference type="Pfam" id="PF08442"/>
    </source>
</evidence>
<dbReference type="InterPro" id="IPR016102">
    <property type="entry name" value="Succinyl-CoA_synth-like"/>
</dbReference>
<name>A0ABV8UNU6_9PROT</name>
<evidence type="ECO:0000259" key="6">
    <source>
        <dbReference type="Pfam" id="PF00549"/>
    </source>
</evidence>
<accession>A0ABV8UNU6</accession>
<feature type="domain" description="ATP-citrate synthase/succinyl-CoA ligase C-terminal" evidence="6">
    <location>
        <begin position="248"/>
        <end position="363"/>
    </location>
</feature>
<evidence type="ECO:0000256" key="2">
    <source>
        <dbReference type="ARBA" id="ARBA00022598"/>
    </source>
</evidence>
<dbReference type="Gene3D" id="3.40.50.261">
    <property type="entry name" value="Succinyl-CoA synthetase domains"/>
    <property type="match status" value="1"/>
</dbReference>
<dbReference type="Gene3D" id="3.30.1490.20">
    <property type="entry name" value="ATP-grasp fold, A domain"/>
    <property type="match status" value="1"/>
</dbReference>
<keyword evidence="1" id="KW-0816">Tricarboxylic acid cycle</keyword>
<organism evidence="8 9">
    <name type="scientific">Fodinicurvata halophila</name>
    <dbReference type="NCBI Taxonomy" id="1419723"/>
    <lineage>
        <taxon>Bacteria</taxon>
        <taxon>Pseudomonadati</taxon>
        <taxon>Pseudomonadota</taxon>
        <taxon>Alphaproteobacteria</taxon>
        <taxon>Rhodospirillales</taxon>
        <taxon>Rhodovibrionaceae</taxon>
        <taxon>Fodinicurvata</taxon>
    </lineage>
</organism>
<dbReference type="InterPro" id="IPR005811">
    <property type="entry name" value="SUCC_ACL_C"/>
</dbReference>
<comment type="caution">
    <text evidence="8">The sequence shown here is derived from an EMBL/GenBank/DDBJ whole genome shotgun (WGS) entry which is preliminary data.</text>
</comment>
<dbReference type="SUPFAM" id="SSF52210">
    <property type="entry name" value="Succinyl-CoA synthetase domains"/>
    <property type="match status" value="1"/>
</dbReference>
<dbReference type="InterPro" id="IPR013650">
    <property type="entry name" value="ATP-grasp_succ-CoA_synth-type"/>
</dbReference>
<dbReference type="RefSeq" id="WP_382422587.1">
    <property type="nucleotide sequence ID" value="NZ_JBHSCW010000006.1"/>
</dbReference>
<reference evidence="9" key="1">
    <citation type="journal article" date="2019" name="Int. J. Syst. Evol. Microbiol.">
        <title>The Global Catalogue of Microorganisms (GCM) 10K type strain sequencing project: providing services to taxonomists for standard genome sequencing and annotation.</title>
        <authorList>
            <consortium name="The Broad Institute Genomics Platform"/>
            <consortium name="The Broad Institute Genome Sequencing Center for Infectious Disease"/>
            <person name="Wu L."/>
            <person name="Ma J."/>
        </authorList>
    </citation>
    <scope>NUCLEOTIDE SEQUENCE [LARGE SCALE GENOMIC DNA]</scope>
    <source>
        <strain evidence="9">CECT 8472</strain>
    </source>
</reference>
<evidence type="ECO:0000256" key="3">
    <source>
        <dbReference type="ARBA" id="ARBA00022723"/>
    </source>
</evidence>